<gene>
    <name evidence="1" type="ORF">GCM10009750_20970</name>
</gene>
<evidence type="ECO:0000313" key="1">
    <source>
        <dbReference type="EMBL" id="GAA1836080.1"/>
    </source>
</evidence>
<dbReference type="SUPFAM" id="SSF51621">
    <property type="entry name" value="Phosphoenolpyruvate/pyruvate domain"/>
    <property type="match status" value="1"/>
</dbReference>
<dbReference type="GO" id="GO:0016829">
    <property type="term" value="F:lyase activity"/>
    <property type="evidence" value="ECO:0007669"/>
    <property type="project" value="UniProtKB-KW"/>
</dbReference>
<organism evidence="1 2">
    <name type="scientific">Agromyces salentinus</name>
    <dbReference type="NCBI Taxonomy" id="269421"/>
    <lineage>
        <taxon>Bacteria</taxon>
        <taxon>Bacillati</taxon>
        <taxon>Actinomycetota</taxon>
        <taxon>Actinomycetes</taxon>
        <taxon>Micrococcales</taxon>
        <taxon>Microbacteriaceae</taxon>
        <taxon>Agromyces</taxon>
    </lineage>
</organism>
<dbReference type="PANTHER" id="PTHR42905:SF16">
    <property type="entry name" value="CARBOXYPHOSPHONOENOLPYRUVATE PHOSPHONOMUTASE-LIKE PROTEIN (AFU_ORTHOLOGUE AFUA_5G07230)"/>
    <property type="match status" value="1"/>
</dbReference>
<keyword evidence="1" id="KW-0456">Lyase</keyword>
<name>A0ABN2MSB5_9MICO</name>
<dbReference type="Pfam" id="PF13714">
    <property type="entry name" value="PEP_mutase"/>
    <property type="match status" value="1"/>
</dbReference>
<keyword evidence="2" id="KW-1185">Reference proteome</keyword>
<dbReference type="InterPro" id="IPR040442">
    <property type="entry name" value="Pyrv_kinase-like_dom_sf"/>
</dbReference>
<dbReference type="Gene3D" id="3.20.20.60">
    <property type="entry name" value="Phosphoenolpyruvate-binding domains"/>
    <property type="match status" value="1"/>
</dbReference>
<comment type="caution">
    <text evidence="1">The sequence shown here is derived from an EMBL/GenBank/DDBJ whole genome shotgun (WGS) entry which is preliminary data.</text>
</comment>
<dbReference type="Proteomes" id="UP001501746">
    <property type="component" value="Unassembled WGS sequence"/>
</dbReference>
<reference evidence="1 2" key="1">
    <citation type="journal article" date="2019" name="Int. J. Syst. Evol. Microbiol.">
        <title>The Global Catalogue of Microorganisms (GCM) 10K type strain sequencing project: providing services to taxonomists for standard genome sequencing and annotation.</title>
        <authorList>
            <consortium name="The Broad Institute Genomics Platform"/>
            <consortium name="The Broad Institute Genome Sequencing Center for Infectious Disease"/>
            <person name="Wu L."/>
            <person name="Ma J."/>
        </authorList>
    </citation>
    <scope>NUCLEOTIDE SEQUENCE [LARGE SCALE GENOMIC DNA]</scope>
    <source>
        <strain evidence="1 2">JCM 14323</strain>
    </source>
</reference>
<proteinExistence type="predicted"/>
<sequence length="274" mass="27257">MIGPSEFAARHVPGNPLLLPNAWDPASARWLAARGYDAIGTTSLGVAIASGLRDGAGETAAATMRLAEELTAAGIGVTVDVEAGFSDDPDQVGAYARRLAGLGVLGVNLEDADVSGGLLDVELAAAKVAAVSAAAPDLFLNARTDAYWIGAGESDAEREAIAVARARRYVSAGASGVFVPGVLALPRIAGIAAAVGAPLNVLVQAGTTFDDLAAAGVARVSTGSLLFRAALGALDEVLGQVLGDGSGSGDLASRVAPPRTPTYAEVLRITGSGG</sequence>
<dbReference type="InterPro" id="IPR039556">
    <property type="entry name" value="ICL/PEPM"/>
</dbReference>
<protein>
    <submittedName>
        <fullName evidence="1">Isocitrate lyase/phosphoenolpyruvate mutase family protein</fullName>
    </submittedName>
</protein>
<accession>A0ABN2MSB5</accession>
<dbReference type="CDD" id="cd00377">
    <property type="entry name" value="ICL_PEPM"/>
    <property type="match status" value="1"/>
</dbReference>
<dbReference type="InterPro" id="IPR015813">
    <property type="entry name" value="Pyrv/PenolPyrv_kinase-like_dom"/>
</dbReference>
<dbReference type="PANTHER" id="PTHR42905">
    <property type="entry name" value="PHOSPHOENOLPYRUVATE CARBOXYLASE"/>
    <property type="match status" value="1"/>
</dbReference>
<dbReference type="EMBL" id="BAAANK010000005">
    <property type="protein sequence ID" value="GAA1836080.1"/>
    <property type="molecule type" value="Genomic_DNA"/>
</dbReference>
<dbReference type="RefSeq" id="WP_157426422.1">
    <property type="nucleotide sequence ID" value="NZ_BAAANK010000005.1"/>
</dbReference>
<evidence type="ECO:0000313" key="2">
    <source>
        <dbReference type="Proteomes" id="UP001501746"/>
    </source>
</evidence>